<dbReference type="SUPFAM" id="SSF50156">
    <property type="entry name" value="PDZ domain-like"/>
    <property type="match status" value="1"/>
</dbReference>
<dbReference type="PANTHER" id="PTHR43253:SF1">
    <property type="entry name" value="TRICORN PROTEASE HOMOLOG 2-RELATED"/>
    <property type="match status" value="1"/>
</dbReference>
<organism evidence="12 13">
    <name type="scientific">Robertkochia marina</name>
    <dbReference type="NCBI Taxonomy" id="1227945"/>
    <lineage>
        <taxon>Bacteria</taxon>
        <taxon>Pseudomonadati</taxon>
        <taxon>Bacteroidota</taxon>
        <taxon>Flavobacteriia</taxon>
        <taxon>Flavobacteriales</taxon>
        <taxon>Flavobacteriaceae</taxon>
        <taxon>Robertkochia</taxon>
    </lineage>
</organism>
<evidence type="ECO:0000256" key="6">
    <source>
        <dbReference type="ARBA" id="ARBA00022825"/>
    </source>
</evidence>
<dbReference type="Proteomes" id="UP000305939">
    <property type="component" value="Unassembled WGS sequence"/>
</dbReference>
<feature type="domain" description="Tail specific protease" evidence="11">
    <location>
        <begin position="843"/>
        <end position="1046"/>
    </location>
</feature>
<dbReference type="EMBL" id="SSMC01000002">
    <property type="protein sequence ID" value="THD67767.1"/>
    <property type="molecule type" value="Genomic_DNA"/>
</dbReference>
<keyword evidence="3 7" id="KW-0963">Cytoplasm</keyword>
<evidence type="ECO:0000256" key="3">
    <source>
        <dbReference type="ARBA" id="ARBA00022490"/>
    </source>
</evidence>
<dbReference type="Pfam" id="PF26549">
    <property type="entry name" value="Tricorn_N"/>
    <property type="match status" value="1"/>
</dbReference>
<dbReference type="InterPro" id="IPR005151">
    <property type="entry name" value="Tail-specific_protease"/>
</dbReference>
<reference evidence="12 13" key="1">
    <citation type="submission" date="2019-04" db="EMBL/GenBank/DDBJ databases">
        <title>Draft genome sequence of Robertkochia marina CC-AMO-30D.</title>
        <authorList>
            <person name="Hameed A."/>
            <person name="Lin S.-Y."/>
            <person name="Shahina M."/>
            <person name="Lai W.-A."/>
            <person name="Young C.-C."/>
        </authorList>
    </citation>
    <scope>NUCLEOTIDE SEQUENCE [LARGE SCALE GENOMIC DNA]</scope>
    <source>
        <strain evidence="12 13">CC-AMO-30D</strain>
    </source>
</reference>
<evidence type="ECO:0000256" key="10">
    <source>
        <dbReference type="SAM" id="MobiDB-lite"/>
    </source>
</evidence>
<dbReference type="Gene3D" id="3.30.750.44">
    <property type="match status" value="1"/>
</dbReference>
<evidence type="ECO:0000256" key="5">
    <source>
        <dbReference type="ARBA" id="ARBA00022801"/>
    </source>
</evidence>
<comment type="similarity">
    <text evidence="2 7">Belongs to the peptidase S41B family.</text>
</comment>
<evidence type="ECO:0000259" key="11">
    <source>
        <dbReference type="SMART" id="SM00245"/>
    </source>
</evidence>
<dbReference type="InterPro" id="IPR015943">
    <property type="entry name" value="WD40/YVTN_repeat-like_dom_sf"/>
</dbReference>
<dbReference type="PIRSF" id="PIRSF036421">
    <property type="entry name" value="Tricorn_protease"/>
    <property type="match status" value="1"/>
</dbReference>
<dbReference type="PANTHER" id="PTHR43253">
    <property type="entry name" value="TRICORN PROTEASE HOMOLOG 2-RELATED"/>
    <property type="match status" value="1"/>
</dbReference>
<feature type="active site" description="Charge relay system" evidence="8">
    <location>
        <position position="1035"/>
    </location>
</feature>
<comment type="subcellular location">
    <subcellularLocation>
        <location evidence="1 7">Cytoplasm</location>
    </subcellularLocation>
</comment>
<feature type="site" description="Transition state stabilizer; via amide nitrogen" evidence="9">
    <location>
        <position position="978"/>
    </location>
</feature>
<dbReference type="InterPro" id="IPR029414">
    <property type="entry name" value="Tricorn_PDZ"/>
</dbReference>
<dbReference type="OrthoDB" id="9815657at2"/>
<dbReference type="SUPFAM" id="SSF52096">
    <property type="entry name" value="ClpP/crotonase"/>
    <property type="match status" value="1"/>
</dbReference>
<dbReference type="InterPro" id="IPR012393">
    <property type="entry name" value="Tricorn_protease"/>
</dbReference>
<keyword evidence="4 7" id="KW-0645">Protease</keyword>
<dbReference type="Gene3D" id="2.120.10.60">
    <property type="entry name" value="Tricorn protease N-terminal domain"/>
    <property type="match status" value="1"/>
</dbReference>
<dbReference type="GO" id="GO:0006508">
    <property type="term" value="P:proteolysis"/>
    <property type="evidence" value="ECO:0007669"/>
    <property type="project" value="UniProtKB-UniRule"/>
</dbReference>
<dbReference type="Pfam" id="PF03572">
    <property type="entry name" value="Peptidase_S41"/>
    <property type="match status" value="1"/>
</dbReference>
<dbReference type="InterPro" id="IPR028204">
    <property type="entry name" value="Tricorn_C1"/>
</dbReference>
<evidence type="ECO:0000256" key="8">
    <source>
        <dbReference type="PIRSR" id="PIRSR036421-1"/>
    </source>
</evidence>
<feature type="compositionally biased region" description="Basic and acidic residues" evidence="10">
    <location>
        <begin position="546"/>
        <end position="571"/>
    </location>
</feature>
<name>A0A4S3M162_9FLAO</name>
<dbReference type="AlphaFoldDB" id="A0A4S3M162"/>
<dbReference type="Gene3D" id="3.90.226.10">
    <property type="entry name" value="2-enoyl-CoA Hydratase, Chain A, domain 1"/>
    <property type="match status" value="1"/>
</dbReference>
<evidence type="ECO:0000313" key="12">
    <source>
        <dbReference type="EMBL" id="THD67767.1"/>
    </source>
</evidence>
<gene>
    <name evidence="12" type="ORF">E7Z59_08945</name>
</gene>
<feature type="active site" description="Charge relay system" evidence="8">
    <location>
        <position position="755"/>
    </location>
</feature>
<protein>
    <recommendedName>
        <fullName evidence="7">Tricorn protease homolog</fullName>
        <ecNumber evidence="7">3.4.21.-</ecNumber>
    </recommendedName>
</protein>
<evidence type="ECO:0000256" key="7">
    <source>
        <dbReference type="PIRNR" id="PIRNR036421"/>
    </source>
</evidence>
<feature type="region of interest" description="Disordered" evidence="10">
    <location>
        <begin position="545"/>
        <end position="571"/>
    </location>
</feature>
<evidence type="ECO:0000256" key="1">
    <source>
        <dbReference type="ARBA" id="ARBA00004496"/>
    </source>
</evidence>
<dbReference type="SUPFAM" id="SSF69304">
    <property type="entry name" value="Tricorn protease N-terminal domain"/>
    <property type="match status" value="1"/>
</dbReference>
<dbReference type="Gene3D" id="2.30.42.10">
    <property type="match status" value="1"/>
</dbReference>
<dbReference type="CDD" id="cd07562">
    <property type="entry name" value="Peptidase_S41_TRI"/>
    <property type="match status" value="1"/>
</dbReference>
<dbReference type="InterPro" id="IPR029045">
    <property type="entry name" value="ClpP/crotonase-like_dom_sf"/>
</dbReference>
<dbReference type="EC" id="3.4.21.-" evidence="7"/>
<dbReference type="Gene3D" id="2.130.10.10">
    <property type="entry name" value="YVTN repeat-like/Quinoprotein amine dehydrogenase"/>
    <property type="match status" value="1"/>
</dbReference>
<keyword evidence="13" id="KW-1185">Reference proteome</keyword>
<dbReference type="InterPro" id="IPR036034">
    <property type="entry name" value="PDZ_sf"/>
</dbReference>
<accession>A0A4S3M162</accession>
<proteinExistence type="inferred from homology"/>
<dbReference type="SUPFAM" id="SSF82171">
    <property type="entry name" value="DPP6 N-terminal domain-like"/>
    <property type="match status" value="1"/>
</dbReference>
<feature type="active site" description="Nucleophile" evidence="8">
    <location>
        <position position="977"/>
    </location>
</feature>
<comment type="caution">
    <text evidence="12">The sequence shown here is derived from an EMBL/GenBank/DDBJ whole genome shotgun (WGS) entry which is preliminary data.</text>
</comment>
<dbReference type="GO" id="GO:0005737">
    <property type="term" value="C:cytoplasm"/>
    <property type="evidence" value="ECO:0007669"/>
    <property type="project" value="UniProtKB-SubCell"/>
</dbReference>
<dbReference type="RefSeq" id="WP_136335972.1">
    <property type="nucleotide sequence ID" value="NZ_QXMP01000021.1"/>
</dbReference>
<evidence type="ECO:0000256" key="4">
    <source>
        <dbReference type="ARBA" id="ARBA00022670"/>
    </source>
</evidence>
<dbReference type="Pfam" id="PF26550">
    <property type="entry name" value="Tricorn_2nd"/>
    <property type="match status" value="1"/>
</dbReference>
<comment type="function">
    <text evidence="7">Degrades oligopeptides.</text>
</comment>
<keyword evidence="5 7" id="KW-0378">Hydrolase</keyword>
<dbReference type="Pfam" id="PF14684">
    <property type="entry name" value="Tricorn_C1"/>
    <property type="match status" value="1"/>
</dbReference>
<feature type="region of interest" description="Disordered" evidence="10">
    <location>
        <begin position="1073"/>
        <end position="1092"/>
    </location>
</feature>
<dbReference type="SMART" id="SM00245">
    <property type="entry name" value="TSPc"/>
    <property type="match status" value="1"/>
</dbReference>
<keyword evidence="6 7" id="KW-0720">Serine protease</keyword>
<evidence type="ECO:0000256" key="9">
    <source>
        <dbReference type="PIRSR" id="PIRSR036421-3"/>
    </source>
</evidence>
<dbReference type="Pfam" id="PF14685">
    <property type="entry name" value="PDZ_Tricorn"/>
    <property type="match status" value="1"/>
</dbReference>
<sequence length="1092" mass="123917">MKRSFFVSGSTLPLLTIVLFWGLIPELFGQNIQGYYRFPAIHGNTVIFSAEGDLWKVSAEGGQAVRLTTHHESETHPVFSPDGRQIVFTASYEGPSELYTMPVEGGIPIRITYENSEATATSWVSPEKILYHTAAYATLPDLQVVSHNPVAHTNDLLPLAQGSEADMDLATNTVYFVSPRDHRNVTKRYKGGTARQIWKYTEGQEEAVKLTTDYAGESFNPMYHKGRVYFLTDRDGIMNIWSMTAEGGDLKQHTTHKVFDVRSADIYENQIVYHHGADLWILDITNGEAKKLEITLPSDLDQLREKWVENPTQYITSVNTDPKGERIVITARGRIFIAPVKTGRFVQFAPKKDIRYRDAFFSEDGKYIYTLSDQSGEFEYWRLDALGIDDEKQISNNGNILRFGGTPSPDGKFIAFNDLNNHMNLLEVASGKVTVISTNEEGTGDHSWSPDSKWIVFEQAAENTMSQILLYSLSSGETTALTTDRANSRSPQWSEDGKFIYLISDRNFQSLIGAPWGTRQPEPYFDASEKLYLLPLTKGLRSPFRPVDELYTPEKEREDTPSKSKKKKQEEDTGIKVAIDLDGIKERLTEIPVAPGNYRNLKVNQEALFFISSETGVNAKSHLVSVKISNDDPKVETVAEEVDRFVMSGNKEHLVFMKQGNFYAIPAKAGKAGNLNENKIDMSSWKFPISPKEDWKQIFTDAWRMERDYFYDPNMHGVDWKGMYNRYYPLLDRITTREELSDLIGRYVGELAALHTSVRGGDTRTDDNDITVASLGARLKRDSEKGGYRIEYIYKADPDYPDERSPLDDPYLNIKEGDIIEAVNGTPVLDVPHIGALLRNQAGKQVRLTIRSGNGKTEKIVSPMDNDFSLRYRDWEYSRRRIVEKKTANQVGYVHLRAMGASDLNQWYREFYPVFNRKGIIIDVRHNRGGNIESFILEKLMRKAWMYWKSRSGKPYWNMQYAFRGHMVILVDELTASDGEAFAEGFKRLELGTSIGARTWGGEIWLSSVNRLSDNGIARAPMNGVYGEEGAWLIEGHGFVPDIEVINKPHATFKGEDAQLQAAIDHLLKKIEEDPREVPPAPEYPDKSFNNN</sequence>
<dbReference type="GO" id="GO:0008236">
    <property type="term" value="F:serine-type peptidase activity"/>
    <property type="evidence" value="ECO:0007669"/>
    <property type="project" value="UniProtKB-UniRule"/>
</dbReference>
<evidence type="ECO:0000313" key="13">
    <source>
        <dbReference type="Proteomes" id="UP000305939"/>
    </source>
</evidence>
<evidence type="ECO:0000256" key="2">
    <source>
        <dbReference type="ARBA" id="ARBA00008524"/>
    </source>
</evidence>